<dbReference type="SMART" id="SM00409">
    <property type="entry name" value="IG"/>
    <property type="match status" value="1"/>
</dbReference>
<protein>
    <recommendedName>
        <fullName evidence="1">Ig-like domain-containing protein</fullName>
    </recommendedName>
</protein>
<evidence type="ECO:0000313" key="2">
    <source>
        <dbReference type="Ensembl" id="ENSMAMP00000021866.2"/>
    </source>
</evidence>
<proteinExistence type="predicted"/>
<dbReference type="PROSITE" id="PS50835">
    <property type="entry name" value="IG_LIKE"/>
    <property type="match status" value="1"/>
</dbReference>
<dbReference type="Pfam" id="PF07679">
    <property type="entry name" value="I-set"/>
    <property type="match status" value="1"/>
</dbReference>
<dbReference type="InParanoid" id="A0A3Q3MGA3"/>
<dbReference type="SUPFAM" id="SSF48726">
    <property type="entry name" value="Immunoglobulin"/>
    <property type="match status" value="1"/>
</dbReference>
<dbReference type="SMART" id="SM00408">
    <property type="entry name" value="IGc2"/>
    <property type="match status" value="1"/>
</dbReference>
<reference evidence="2" key="1">
    <citation type="submission" date="2025-08" db="UniProtKB">
        <authorList>
            <consortium name="Ensembl"/>
        </authorList>
    </citation>
    <scope>IDENTIFICATION</scope>
</reference>
<sequence length="273" mass="31508">FVKVTQHKTTACFITDFIYTVFFSSTLEDLQVDHRNILVSRGDSISLTCNISMKNATQINWTKDKKNIFTSSIKYNQTFSNFTSHRLRIETDSPTQLNISNAQHDDSGLYTCNVIARYGPQDIVWNLTVSQSLDGSICHLIFCRNYSIMAFSIHTRTCNWISSMQLDGSCLHLQVIYEQKNSTLFSCGAEHLLTTRTEADLMKKLYRYYVCSYLNGHFTQTAKFWFTPSESCHLGFMDQISVYICLHPINSFKPTRAPAIYFAKLFFNTCRIR</sequence>
<reference evidence="2" key="2">
    <citation type="submission" date="2025-09" db="UniProtKB">
        <authorList>
            <consortium name="Ensembl"/>
        </authorList>
    </citation>
    <scope>IDENTIFICATION</scope>
</reference>
<organism evidence="2 3">
    <name type="scientific">Mastacembelus armatus</name>
    <name type="common">zig-zag eel</name>
    <dbReference type="NCBI Taxonomy" id="205130"/>
    <lineage>
        <taxon>Eukaryota</taxon>
        <taxon>Metazoa</taxon>
        <taxon>Chordata</taxon>
        <taxon>Craniata</taxon>
        <taxon>Vertebrata</taxon>
        <taxon>Euteleostomi</taxon>
        <taxon>Actinopterygii</taxon>
        <taxon>Neopterygii</taxon>
        <taxon>Teleostei</taxon>
        <taxon>Neoteleostei</taxon>
        <taxon>Acanthomorphata</taxon>
        <taxon>Anabantaria</taxon>
        <taxon>Synbranchiformes</taxon>
        <taxon>Mastacembelidae</taxon>
        <taxon>Mastacembelus</taxon>
    </lineage>
</organism>
<feature type="domain" description="Ig-like" evidence="1">
    <location>
        <begin position="28"/>
        <end position="130"/>
    </location>
</feature>
<name>A0A3Q3MGA3_9TELE</name>
<dbReference type="InterPro" id="IPR003598">
    <property type="entry name" value="Ig_sub2"/>
</dbReference>
<dbReference type="Gene3D" id="2.60.40.10">
    <property type="entry name" value="Immunoglobulins"/>
    <property type="match status" value="1"/>
</dbReference>
<evidence type="ECO:0000259" key="1">
    <source>
        <dbReference type="PROSITE" id="PS50835"/>
    </source>
</evidence>
<dbReference type="InterPro" id="IPR013098">
    <property type="entry name" value="Ig_I-set"/>
</dbReference>
<dbReference type="STRING" id="205130.ENSMAMP00000021866"/>
<dbReference type="GeneTree" id="ENSGT00940000178262"/>
<dbReference type="Proteomes" id="UP000261640">
    <property type="component" value="Unplaced"/>
</dbReference>
<evidence type="ECO:0000313" key="3">
    <source>
        <dbReference type="Proteomes" id="UP000261640"/>
    </source>
</evidence>
<dbReference type="Ensembl" id="ENSMAMT00000022419.2">
    <property type="protein sequence ID" value="ENSMAMP00000021866.2"/>
    <property type="gene ID" value="ENSMAMG00000014710.2"/>
</dbReference>
<accession>A0A3Q3MGA3</accession>
<dbReference type="InterPro" id="IPR007110">
    <property type="entry name" value="Ig-like_dom"/>
</dbReference>
<dbReference type="InterPro" id="IPR013783">
    <property type="entry name" value="Ig-like_fold"/>
</dbReference>
<dbReference type="AlphaFoldDB" id="A0A3Q3MGA3"/>
<keyword evidence="3" id="KW-1185">Reference proteome</keyword>
<dbReference type="InterPro" id="IPR003599">
    <property type="entry name" value="Ig_sub"/>
</dbReference>
<dbReference type="InterPro" id="IPR036179">
    <property type="entry name" value="Ig-like_dom_sf"/>
</dbReference>